<reference evidence="2 3" key="1">
    <citation type="submission" date="2024-03" db="EMBL/GenBank/DDBJ databases">
        <title>The Acrasis kona genome and developmental transcriptomes reveal deep origins of eukaryotic multicellular pathways.</title>
        <authorList>
            <person name="Sheikh S."/>
            <person name="Fu C.-J."/>
            <person name="Brown M.W."/>
            <person name="Baldauf S.L."/>
        </authorList>
    </citation>
    <scope>NUCLEOTIDE SEQUENCE [LARGE SCALE GENOMIC DNA]</scope>
    <source>
        <strain evidence="2 3">ATCC MYA-3509</strain>
    </source>
</reference>
<accession>A0AAW2Z1M1</accession>
<comment type="caution">
    <text evidence="2">The sequence shown here is derived from an EMBL/GenBank/DDBJ whole genome shotgun (WGS) entry which is preliminary data.</text>
</comment>
<dbReference type="InterPro" id="IPR049040">
    <property type="entry name" value="RMC1_N"/>
</dbReference>
<evidence type="ECO:0000313" key="3">
    <source>
        <dbReference type="Proteomes" id="UP001431209"/>
    </source>
</evidence>
<sequence length="179" mass="20411">MYNLSNNHIPAHISPHSRSDSNILQAKVSPTRAHLAVNYNSKQIIVFRVSDQAREIFAAFECKDTKNRQTKILEFFWLDDIHILLINNTGIEVLLLTQTSGKTKQFKTIKSISENIRFFVFCSEANAFVCSHESKPGYLFAYTISFKTKGLLTRGERFSLEIPANEPNVKADEVFLVLL</sequence>
<dbReference type="AlphaFoldDB" id="A0AAW2Z1M1"/>
<dbReference type="GO" id="GO:0010506">
    <property type="term" value="P:regulation of autophagy"/>
    <property type="evidence" value="ECO:0007669"/>
    <property type="project" value="InterPro"/>
</dbReference>
<protein>
    <recommendedName>
        <fullName evidence="1">Regulator of MON1-CCZ1 complex N-terminal domain-containing protein</fullName>
    </recommendedName>
</protein>
<dbReference type="Pfam" id="PF21029">
    <property type="entry name" value="RMC1_N"/>
    <property type="match status" value="1"/>
</dbReference>
<dbReference type="GO" id="GO:0031902">
    <property type="term" value="C:late endosome membrane"/>
    <property type="evidence" value="ECO:0007669"/>
    <property type="project" value="TreeGrafter"/>
</dbReference>
<evidence type="ECO:0000313" key="2">
    <source>
        <dbReference type="EMBL" id="KAL0483250.1"/>
    </source>
</evidence>
<feature type="domain" description="Regulator of MON1-CCZ1 complex N-terminal" evidence="1">
    <location>
        <begin position="16"/>
        <end position="97"/>
    </location>
</feature>
<dbReference type="Proteomes" id="UP001431209">
    <property type="component" value="Unassembled WGS sequence"/>
</dbReference>
<dbReference type="GO" id="GO:0005765">
    <property type="term" value="C:lysosomal membrane"/>
    <property type="evidence" value="ECO:0007669"/>
    <property type="project" value="TreeGrafter"/>
</dbReference>
<dbReference type="GO" id="GO:0035658">
    <property type="term" value="C:Mon1-Ccz1 complex"/>
    <property type="evidence" value="ECO:0007669"/>
    <property type="project" value="InterPro"/>
</dbReference>
<evidence type="ECO:0000259" key="1">
    <source>
        <dbReference type="Pfam" id="PF21029"/>
    </source>
</evidence>
<gene>
    <name evidence="2" type="ORF">AKO1_011556</name>
</gene>
<dbReference type="InterPro" id="IPR040371">
    <property type="entry name" value="RMC1"/>
</dbReference>
<organism evidence="2 3">
    <name type="scientific">Acrasis kona</name>
    <dbReference type="NCBI Taxonomy" id="1008807"/>
    <lineage>
        <taxon>Eukaryota</taxon>
        <taxon>Discoba</taxon>
        <taxon>Heterolobosea</taxon>
        <taxon>Tetramitia</taxon>
        <taxon>Eutetramitia</taxon>
        <taxon>Acrasidae</taxon>
        <taxon>Acrasis</taxon>
    </lineage>
</organism>
<dbReference type="PANTHER" id="PTHR12897">
    <property type="entry name" value="COLON CANCER-ASSOCIATED PROTEIN MIC1"/>
    <property type="match status" value="1"/>
</dbReference>
<keyword evidence="3" id="KW-1185">Reference proteome</keyword>
<dbReference type="EMBL" id="JAOPGA020000946">
    <property type="protein sequence ID" value="KAL0483250.1"/>
    <property type="molecule type" value="Genomic_DNA"/>
</dbReference>
<name>A0AAW2Z1M1_9EUKA</name>
<proteinExistence type="predicted"/>
<dbReference type="PANTHER" id="PTHR12897:SF4">
    <property type="entry name" value="REGULATOR OF MON1-CCZ1 COMPLEX"/>
    <property type="match status" value="1"/>
</dbReference>